<feature type="compositionally biased region" description="Acidic residues" evidence="1">
    <location>
        <begin position="24"/>
        <end position="44"/>
    </location>
</feature>
<evidence type="ECO:0000256" key="1">
    <source>
        <dbReference type="SAM" id="MobiDB-lite"/>
    </source>
</evidence>
<accession>A0A8S2Z7C4</accession>
<evidence type="ECO:0000313" key="3">
    <source>
        <dbReference type="EMBL" id="CAF4852689.1"/>
    </source>
</evidence>
<comment type="caution">
    <text evidence="2">The sequence shown here is derived from an EMBL/GenBank/DDBJ whole genome shotgun (WGS) entry which is preliminary data.</text>
</comment>
<feature type="non-terminal residue" evidence="2">
    <location>
        <position position="1"/>
    </location>
</feature>
<evidence type="ECO:0000313" key="4">
    <source>
        <dbReference type="Proteomes" id="UP000676336"/>
    </source>
</evidence>
<feature type="non-terminal residue" evidence="2">
    <location>
        <position position="62"/>
    </location>
</feature>
<feature type="compositionally biased region" description="Basic and acidic residues" evidence="1">
    <location>
        <begin position="13"/>
        <end position="23"/>
    </location>
</feature>
<gene>
    <name evidence="2" type="ORF">SMN809_LOCUS39595</name>
    <name evidence="3" type="ORF">SMN809_LOCUS49472</name>
</gene>
<dbReference type="EMBL" id="CAJOBI010161420">
    <property type="protein sequence ID" value="CAF4852689.1"/>
    <property type="molecule type" value="Genomic_DNA"/>
</dbReference>
<protein>
    <submittedName>
        <fullName evidence="2">Uncharacterized protein</fullName>
    </submittedName>
</protein>
<dbReference type="Proteomes" id="UP000676336">
    <property type="component" value="Unassembled WGS sequence"/>
</dbReference>
<dbReference type="AlphaFoldDB" id="A0A8S2Z7C4"/>
<evidence type="ECO:0000313" key="2">
    <source>
        <dbReference type="EMBL" id="CAF4613728.1"/>
    </source>
</evidence>
<organism evidence="2 4">
    <name type="scientific">Rotaria magnacalcarata</name>
    <dbReference type="NCBI Taxonomy" id="392030"/>
    <lineage>
        <taxon>Eukaryota</taxon>
        <taxon>Metazoa</taxon>
        <taxon>Spiralia</taxon>
        <taxon>Gnathifera</taxon>
        <taxon>Rotifera</taxon>
        <taxon>Eurotatoria</taxon>
        <taxon>Bdelloidea</taxon>
        <taxon>Philodinida</taxon>
        <taxon>Philodinidae</taxon>
        <taxon>Rotaria</taxon>
    </lineage>
</organism>
<name>A0A8S2Z7C4_9BILA</name>
<reference evidence="2" key="1">
    <citation type="submission" date="2021-02" db="EMBL/GenBank/DDBJ databases">
        <authorList>
            <person name="Nowell W R."/>
        </authorList>
    </citation>
    <scope>NUCLEOTIDE SEQUENCE</scope>
</reference>
<feature type="region of interest" description="Disordered" evidence="1">
    <location>
        <begin position="13"/>
        <end position="62"/>
    </location>
</feature>
<sequence length="62" mass="6745">TPEVSDWVKYAETEYDNLTHEDGGNDDPDDGNYDEDFEDDDDGAEASKDRKPAGSTGSASNN</sequence>
<proteinExistence type="predicted"/>
<dbReference type="EMBL" id="CAJOBI010106739">
    <property type="protein sequence ID" value="CAF4613728.1"/>
    <property type="molecule type" value="Genomic_DNA"/>
</dbReference>